<name>A0A1F7GC54_9BACT</name>
<dbReference type="FunFam" id="1.10.8.50:FF:000003">
    <property type="entry name" value="Formamidopyrimidine-DNA glycosylase"/>
    <property type="match status" value="1"/>
</dbReference>
<dbReference type="InterPro" id="IPR035937">
    <property type="entry name" value="FPG_N"/>
</dbReference>
<evidence type="ECO:0000256" key="7">
    <source>
        <dbReference type="ARBA" id="ARBA00022771"/>
    </source>
</evidence>
<dbReference type="Pfam" id="PF06827">
    <property type="entry name" value="zf-FPG_IleRS"/>
    <property type="match status" value="1"/>
</dbReference>
<dbReference type="GO" id="GO:0006284">
    <property type="term" value="P:base-excision repair"/>
    <property type="evidence" value="ECO:0007669"/>
    <property type="project" value="InterPro"/>
</dbReference>
<dbReference type="SUPFAM" id="SSF46946">
    <property type="entry name" value="S13-like H2TH domain"/>
    <property type="match status" value="1"/>
</dbReference>
<keyword evidence="12" id="KW-0456">Lyase</keyword>
<evidence type="ECO:0000256" key="5">
    <source>
        <dbReference type="ARBA" id="ARBA00022723"/>
    </source>
</evidence>
<evidence type="ECO:0000256" key="12">
    <source>
        <dbReference type="ARBA" id="ARBA00023239"/>
    </source>
</evidence>
<keyword evidence="7 16" id="KW-0863">Zinc-finger</keyword>
<dbReference type="SMART" id="SM01232">
    <property type="entry name" value="H2TH"/>
    <property type="match status" value="1"/>
</dbReference>
<organism evidence="19 20">
    <name type="scientific">Candidatus Roizmanbacteria bacterium RIFCSPHIGHO2_01_FULL_39_12b</name>
    <dbReference type="NCBI Taxonomy" id="1802030"/>
    <lineage>
        <taxon>Bacteria</taxon>
        <taxon>Candidatus Roizmaniibacteriota</taxon>
    </lineage>
</organism>
<evidence type="ECO:0000256" key="13">
    <source>
        <dbReference type="ARBA" id="ARBA00023268"/>
    </source>
</evidence>
<dbReference type="NCBIfam" id="NF002211">
    <property type="entry name" value="PRK01103.1"/>
    <property type="match status" value="1"/>
</dbReference>
<keyword evidence="11" id="KW-0234">DNA repair</keyword>
<evidence type="ECO:0000256" key="15">
    <source>
        <dbReference type="ARBA" id="ARBA00044632"/>
    </source>
</evidence>
<dbReference type="GO" id="GO:0003684">
    <property type="term" value="F:damaged DNA binding"/>
    <property type="evidence" value="ECO:0007669"/>
    <property type="project" value="InterPro"/>
</dbReference>
<evidence type="ECO:0000256" key="14">
    <source>
        <dbReference type="ARBA" id="ARBA00023295"/>
    </source>
</evidence>
<evidence type="ECO:0000313" key="20">
    <source>
        <dbReference type="Proteomes" id="UP000178372"/>
    </source>
</evidence>
<evidence type="ECO:0000256" key="16">
    <source>
        <dbReference type="PROSITE-ProRule" id="PRU00391"/>
    </source>
</evidence>
<keyword evidence="10" id="KW-0238">DNA-binding</keyword>
<keyword evidence="8" id="KW-0378">Hydrolase</keyword>
<dbReference type="Gene3D" id="1.10.8.50">
    <property type="match status" value="1"/>
</dbReference>
<dbReference type="CDD" id="cd08966">
    <property type="entry name" value="EcFpg-like_N"/>
    <property type="match status" value="1"/>
</dbReference>
<reference evidence="19 20" key="1">
    <citation type="journal article" date="2016" name="Nat. Commun.">
        <title>Thousands of microbial genomes shed light on interconnected biogeochemical processes in an aquifer system.</title>
        <authorList>
            <person name="Anantharaman K."/>
            <person name="Brown C.T."/>
            <person name="Hug L.A."/>
            <person name="Sharon I."/>
            <person name="Castelle C.J."/>
            <person name="Probst A.J."/>
            <person name="Thomas B.C."/>
            <person name="Singh A."/>
            <person name="Wilkins M.J."/>
            <person name="Karaoz U."/>
            <person name="Brodie E.L."/>
            <person name="Williams K.H."/>
            <person name="Hubbard S.S."/>
            <person name="Banfield J.F."/>
        </authorList>
    </citation>
    <scope>NUCLEOTIDE SEQUENCE [LARGE SCALE GENOMIC DNA]</scope>
</reference>
<dbReference type="PANTHER" id="PTHR22993:SF9">
    <property type="entry name" value="FORMAMIDOPYRIMIDINE-DNA GLYCOSYLASE"/>
    <property type="match status" value="1"/>
</dbReference>
<comment type="caution">
    <text evidence="19">The sequence shown here is derived from an EMBL/GenBank/DDBJ whole genome shotgun (WGS) entry which is preliminary data.</text>
</comment>
<dbReference type="InterPro" id="IPR020629">
    <property type="entry name" value="FPG_Glyclase"/>
</dbReference>
<dbReference type="NCBIfam" id="TIGR00577">
    <property type="entry name" value="fpg"/>
    <property type="match status" value="1"/>
</dbReference>
<dbReference type="PANTHER" id="PTHR22993">
    <property type="entry name" value="FORMAMIDOPYRIMIDINE-DNA GLYCOSYLASE"/>
    <property type="match status" value="1"/>
</dbReference>
<dbReference type="PROSITE" id="PS51068">
    <property type="entry name" value="FPG_CAT"/>
    <property type="match status" value="1"/>
</dbReference>
<sequence length="299" mass="34524">MARKLVILLTDMPELPEVETIRRYLQQKIVNKTITKINVLDKSQFHGDQKDVVNNRIVAVERLGKVLAIKLEDKTYLNFHFKLSGQILYSNNAENAIFKNTIPLSSTNRMPGRSTRVIFYFDDGSGLFFNEMRKFGWVKYSPKIEGPKGVDILTSEFTLDYFKKNLQNTRRPVKVVLMDQDRFAGVGNIYANEALFDAKINPEISANNLTIEQLNHLYKSIIKVIKHGIKYHGSSGRDEVYILSDGSKGEYQYHFLVYQQEGKRCQRCGEVIMRIKQGGRSSFYCPECQKMLPKDELLF</sequence>
<dbReference type="Gene3D" id="3.20.190.10">
    <property type="entry name" value="MutM-like, N-terminal"/>
    <property type="match status" value="1"/>
</dbReference>
<evidence type="ECO:0000313" key="19">
    <source>
        <dbReference type="EMBL" id="OGK16530.1"/>
    </source>
</evidence>
<comment type="subunit">
    <text evidence="4">Monomer.</text>
</comment>
<evidence type="ECO:0000256" key="8">
    <source>
        <dbReference type="ARBA" id="ARBA00022801"/>
    </source>
</evidence>
<comment type="catalytic activity">
    <reaction evidence="1">
        <text>Hydrolysis of DNA containing ring-opened 7-methylguanine residues, releasing 2,6-diamino-4-hydroxy-5-(N-methyl)formamidopyrimidine.</text>
        <dbReference type="EC" id="3.2.2.23"/>
    </reaction>
</comment>
<dbReference type="InterPro" id="IPR000214">
    <property type="entry name" value="Znf_DNA_glyclase/AP_lyase"/>
</dbReference>
<dbReference type="AlphaFoldDB" id="A0A1F7GC54"/>
<comment type="cofactor">
    <cofactor evidence="2">
        <name>Zn(2+)</name>
        <dbReference type="ChEBI" id="CHEBI:29105"/>
    </cofactor>
</comment>
<keyword evidence="14" id="KW-0326">Glycosidase</keyword>
<feature type="domain" description="FPG-type" evidence="17">
    <location>
        <begin position="256"/>
        <end position="290"/>
    </location>
</feature>
<keyword evidence="5" id="KW-0479">Metal-binding</keyword>
<dbReference type="SMART" id="SM00898">
    <property type="entry name" value="Fapy_DNA_glyco"/>
    <property type="match status" value="1"/>
</dbReference>
<dbReference type="InterPro" id="IPR015886">
    <property type="entry name" value="H2TH_FPG"/>
</dbReference>
<dbReference type="Proteomes" id="UP000178372">
    <property type="component" value="Unassembled WGS sequence"/>
</dbReference>
<gene>
    <name evidence="19" type="ORF">A2690_04240</name>
</gene>
<dbReference type="GO" id="GO:0140078">
    <property type="term" value="F:class I DNA-(apurinic or apyrimidinic site) endonuclease activity"/>
    <property type="evidence" value="ECO:0007669"/>
    <property type="project" value="UniProtKB-EC"/>
</dbReference>
<evidence type="ECO:0000256" key="1">
    <source>
        <dbReference type="ARBA" id="ARBA00001668"/>
    </source>
</evidence>
<feature type="domain" description="Formamidopyrimidine-DNA glycosylase catalytic" evidence="18">
    <location>
        <begin position="13"/>
        <end position="136"/>
    </location>
</feature>
<accession>A0A1F7GC54</accession>
<dbReference type="InterPro" id="IPR012319">
    <property type="entry name" value="FPG_cat"/>
</dbReference>
<protein>
    <submittedName>
        <fullName evidence="19">DNA-formamidopyrimidine glycosylase</fullName>
    </submittedName>
</protein>
<evidence type="ECO:0000259" key="18">
    <source>
        <dbReference type="PROSITE" id="PS51068"/>
    </source>
</evidence>
<evidence type="ECO:0000259" key="17">
    <source>
        <dbReference type="PROSITE" id="PS51066"/>
    </source>
</evidence>
<evidence type="ECO:0000256" key="2">
    <source>
        <dbReference type="ARBA" id="ARBA00001947"/>
    </source>
</evidence>
<evidence type="ECO:0000256" key="4">
    <source>
        <dbReference type="ARBA" id="ARBA00011245"/>
    </source>
</evidence>
<evidence type="ECO:0000256" key="3">
    <source>
        <dbReference type="ARBA" id="ARBA00009409"/>
    </source>
</evidence>
<evidence type="ECO:0000256" key="6">
    <source>
        <dbReference type="ARBA" id="ARBA00022763"/>
    </source>
</evidence>
<evidence type="ECO:0000256" key="10">
    <source>
        <dbReference type="ARBA" id="ARBA00023125"/>
    </source>
</evidence>
<proteinExistence type="inferred from homology"/>
<evidence type="ECO:0000256" key="9">
    <source>
        <dbReference type="ARBA" id="ARBA00022833"/>
    </source>
</evidence>
<evidence type="ECO:0000256" key="11">
    <source>
        <dbReference type="ARBA" id="ARBA00023204"/>
    </source>
</evidence>
<dbReference type="Pfam" id="PF01149">
    <property type="entry name" value="Fapy_DNA_glyco"/>
    <property type="match status" value="1"/>
</dbReference>
<comment type="catalytic activity">
    <reaction evidence="15">
        <text>2'-deoxyribonucleotide-(2'-deoxyribose 5'-phosphate)-2'-deoxyribonucleotide-DNA = a 3'-end 2'-deoxyribonucleotide-(2,3-dehydro-2,3-deoxyribose 5'-phosphate)-DNA + a 5'-end 5'-phospho-2'-deoxyribonucleoside-DNA + H(+)</text>
        <dbReference type="Rhea" id="RHEA:66592"/>
        <dbReference type="Rhea" id="RHEA-COMP:13180"/>
        <dbReference type="Rhea" id="RHEA-COMP:16897"/>
        <dbReference type="Rhea" id="RHEA-COMP:17067"/>
        <dbReference type="ChEBI" id="CHEBI:15378"/>
        <dbReference type="ChEBI" id="CHEBI:136412"/>
        <dbReference type="ChEBI" id="CHEBI:157695"/>
        <dbReference type="ChEBI" id="CHEBI:167181"/>
        <dbReference type="EC" id="4.2.99.18"/>
    </reaction>
</comment>
<keyword evidence="9" id="KW-0862">Zinc</keyword>
<dbReference type="SUPFAM" id="SSF81624">
    <property type="entry name" value="N-terminal domain of MutM-like DNA repair proteins"/>
    <property type="match status" value="1"/>
</dbReference>
<dbReference type="InterPro" id="IPR015887">
    <property type="entry name" value="DNA_glyclase_Znf_dom_DNA_BS"/>
</dbReference>
<keyword evidence="6" id="KW-0227">DNA damage</keyword>
<dbReference type="Pfam" id="PF06831">
    <property type="entry name" value="H2TH"/>
    <property type="match status" value="1"/>
</dbReference>
<dbReference type="PROSITE" id="PS51066">
    <property type="entry name" value="ZF_FPG_2"/>
    <property type="match status" value="1"/>
</dbReference>
<dbReference type="GO" id="GO:0008270">
    <property type="term" value="F:zinc ion binding"/>
    <property type="evidence" value="ECO:0007669"/>
    <property type="project" value="UniProtKB-KW"/>
</dbReference>
<keyword evidence="13" id="KW-0511">Multifunctional enzyme</keyword>
<dbReference type="GO" id="GO:0034039">
    <property type="term" value="F:8-oxo-7,8-dihydroguanine DNA N-glycosylase activity"/>
    <property type="evidence" value="ECO:0007669"/>
    <property type="project" value="TreeGrafter"/>
</dbReference>
<dbReference type="EMBL" id="MFZF01000016">
    <property type="protein sequence ID" value="OGK16530.1"/>
    <property type="molecule type" value="Genomic_DNA"/>
</dbReference>
<dbReference type="SUPFAM" id="SSF57716">
    <property type="entry name" value="Glucocorticoid receptor-like (DNA-binding domain)"/>
    <property type="match status" value="1"/>
</dbReference>
<comment type="similarity">
    <text evidence="3">Belongs to the FPG family.</text>
</comment>
<dbReference type="PROSITE" id="PS01242">
    <property type="entry name" value="ZF_FPG_1"/>
    <property type="match status" value="1"/>
</dbReference>
<dbReference type="InterPro" id="IPR010979">
    <property type="entry name" value="Ribosomal_uS13-like_H2TH"/>
</dbReference>
<dbReference type="InterPro" id="IPR010663">
    <property type="entry name" value="Znf_FPG/IleRS"/>
</dbReference>